<name>A0A1J5P2R3_9ZZZZ</name>
<reference evidence="1" key="1">
    <citation type="submission" date="2016-10" db="EMBL/GenBank/DDBJ databases">
        <title>Sequence of Gallionella enrichment culture.</title>
        <authorList>
            <person name="Poehlein A."/>
            <person name="Muehling M."/>
            <person name="Daniel R."/>
        </authorList>
    </citation>
    <scope>NUCLEOTIDE SEQUENCE</scope>
</reference>
<protein>
    <submittedName>
        <fullName evidence="1">Uncharacterized protein</fullName>
    </submittedName>
</protein>
<dbReference type="AlphaFoldDB" id="A0A1J5P2R3"/>
<evidence type="ECO:0000313" key="1">
    <source>
        <dbReference type="EMBL" id="OIQ65849.1"/>
    </source>
</evidence>
<organism evidence="1">
    <name type="scientific">mine drainage metagenome</name>
    <dbReference type="NCBI Taxonomy" id="410659"/>
    <lineage>
        <taxon>unclassified sequences</taxon>
        <taxon>metagenomes</taxon>
        <taxon>ecological metagenomes</taxon>
    </lineage>
</organism>
<gene>
    <name evidence="1" type="ORF">GALL_525890</name>
</gene>
<accession>A0A1J5P2R3</accession>
<dbReference type="EMBL" id="MLJW01007017">
    <property type="protein sequence ID" value="OIQ65849.1"/>
    <property type="molecule type" value="Genomic_DNA"/>
</dbReference>
<proteinExistence type="predicted"/>
<sequence length="207" mass="22944">MLERLEMQVRRPHVDRVNQHFLQKAHHRCVIDLAGLIFGFGQIAAVAQISEIELLADECRNLVVCGLTCLVDQSGQLVVFDDDQFDGGLRLKLDLVFRLVVCRICGGHHQTIAPLEQRQDLVGLNDLGIDCAWRDALLVESVQVEQGQGKCLAHPMRKICCTHGAAADQRGDEAASTFLRAPMDLLHQHARQQLGLHEGVCESGQGR</sequence>
<comment type="caution">
    <text evidence="1">The sequence shown here is derived from an EMBL/GenBank/DDBJ whole genome shotgun (WGS) entry which is preliminary data.</text>
</comment>